<comment type="caution">
    <text evidence="2">The sequence shown here is derived from an EMBL/GenBank/DDBJ whole genome shotgun (WGS) entry which is preliminary data.</text>
</comment>
<dbReference type="EMBL" id="MAYW01000002">
    <property type="protein sequence ID" value="ODS34725.1"/>
    <property type="molecule type" value="Genomic_DNA"/>
</dbReference>
<protein>
    <submittedName>
        <fullName evidence="2">Glycosyltransferase</fullName>
    </submittedName>
</protein>
<gene>
    <name evidence="2" type="ORF">SCARUB_00161</name>
</gene>
<feature type="domain" description="Glycosyltransferase 2-like" evidence="1">
    <location>
        <begin position="4"/>
        <end position="156"/>
    </location>
</feature>
<reference evidence="2 3" key="1">
    <citation type="submission" date="2016-07" db="EMBL/GenBank/DDBJ databases">
        <title>Draft genome of Scalindua rubra, obtained from a brine-seawater interface in the Red Sea, sheds light on salt adaptation in anammox bacteria.</title>
        <authorList>
            <person name="Speth D.R."/>
            <person name="Lagkouvardos I."/>
            <person name="Wang Y."/>
            <person name="Qian P.-Y."/>
            <person name="Dutilh B.E."/>
            <person name="Jetten M.S."/>
        </authorList>
    </citation>
    <scope>NUCLEOTIDE SEQUENCE [LARGE SCALE GENOMIC DNA]</scope>
    <source>
        <strain evidence="2">BSI-1</strain>
    </source>
</reference>
<evidence type="ECO:0000313" key="2">
    <source>
        <dbReference type="EMBL" id="ODS34725.1"/>
    </source>
</evidence>
<proteinExistence type="predicted"/>
<dbReference type="GO" id="GO:0016740">
    <property type="term" value="F:transferase activity"/>
    <property type="evidence" value="ECO:0007669"/>
    <property type="project" value="UniProtKB-KW"/>
</dbReference>
<dbReference type="InterPro" id="IPR001173">
    <property type="entry name" value="Glyco_trans_2-like"/>
</dbReference>
<dbReference type="PANTHER" id="PTHR48090:SF7">
    <property type="entry name" value="RFBJ PROTEIN"/>
    <property type="match status" value="1"/>
</dbReference>
<sequence length="230" mass="25943">MKSSLIILTLNEIEGVRTLYDRIPFDAVDECFVVDGGSIDGTVEFFRERGIKVVPQEIKGRGEAFRIAVKEAKGSYLIFFSPDGNENPGDIPKLLELLARGYDIAIASRFLSGSQNEEDDLRFPWRAWANRTFTYIANIIWNTNRNYITDTINGYRAVKKGAFNKLNINAPGFVIEYQMSIRAMKLGLKVVEIPTIEGQRIGGVSTAKSISTGLLFLRFLFKEIKNGRKF</sequence>
<evidence type="ECO:0000313" key="3">
    <source>
        <dbReference type="Proteomes" id="UP000094056"/>
    </source>
</evidence>
<dbReference type="InterPro" id="IPR029044">
    <property type="entry name" value="Nucleotide-diphossugar_trans"/>
</dbReference>
<dbReference type="AlphaFoldDB" id="A0A1E3XGG9"/>
<dbReference type="Proteomes" id="UP000094056">
    <property type="component" value="Unassembled WGS sequence"/>
</dbReference>
<organism evidence="2 3">
    <name type="scientific">Candidatus Scalindua rubra</name>
    <dbReference type="NCBI Taxonomy" id="1872076"/>
    <lineage>
        <taxon>Bacteria</taxon>
        <taxon>Pseudomonadati</taxon>
        <taxon>Planctomycetota</taxon>
        <taxon>Candidatus Brocadiia</taxon>
        <taxon>Candidatus Brocadiales</taxon>
        <taxon>Candidatus Scalinduaceae</taxon>
        <taxon>Candidatus Scalindua</taxon>
    </lineage>
</organism>
<name>A0A1E3XGG9_9BACT</name>
<dbReference type="Gene3D" id="3.90.550.10">
    <property type="entry name" value="Spore Coat Polysaccharide Biosynthesis Protein SpsA, Chain A"/>
    <property type="match status" value="1"/>
</dbReference>
<dbReference type="SUPFAM" id="SSF53448">
    <property type="entry name" value="Nucleotide-diphospho-sugar transferases"/>
    <property type="match status" value="1"/>
</dbReference>
<evidence type="ECO:0000259" key="1">
    <source>
        <dbReference type="Pfam" id="PF00535"/>
    </source>
</evidence>
<dbReference type="CDD" id="cd04179">
    <property type="entry name" value="DPM_DPG-synthase_like"/>
    <property type="match status" value="1"/>
</dbReference>
<dbReference type="PANTHER" id="PTHR48090">
    <property type="entry name" value="UNDECAPRENYL-PHOSPHATE 4-DEOXY-4-FORMAMIDO-L-ARABINOSE TRANSFERASE-RELATED"/>
    <property type="match status" value="1"/>
</dbReference>
<accession>A0A1E3XGG9</accession>
<dbReference type="InterPro" id="IPR050256">
    <property type="entry name" value="Glycosyltransferase_2"/>
</dbReference>
<dbReference type="Pfam" id="PF00535">
    <property type="entry name" value="Glycos_transf_2"/>
    <property type="match status" value="1"/>
</dbReference>
<keyword evidence="2" id="KW-0808">Transferase</keyword>